<dbReference type="EMBL" id="JAUTXU010000095">
    <property type="protein sequence ID" value="KAK3709091.1"/>
    <property type="molecule type" value="Genomic_DNA"/>
</dbReference>
<proteinExistence type="predicted"/>
<accession>A0ACC3N388</accession>
<evidence type="ECO:0000313" key="2">
    <source>
        <dbReference type="Proteomes" id="UP001281147"/>
    </source>
</evidence>
<gene>
    <name evidence="1" type="ORF">LTR37_011070</name>
</gene>
<organism evidence="1 2">
    <name type="scientific">Vermiconidia calcicola</name>
    <dbReference type="NCBI Taxonomy" id="1690605"/>
    <lineage>
        <taxon>Eukaryota</taxon>
        <taxon>Fungi</taxon>
        <taxon>Dikarya</taxon>
        <taxon>Ascomycota</taxon>
        <taxon>Pezizomycotina</taxon>
        <taxon>Dothideomycetes</taxon>
        <taxon>Dothideomycetidae</taxon>
        <taxon>Mycosphaerellales</taxon>
        <taxon>Extremaceae</taxon>
        <taxon>Vermiconidia</taxon>
    </lineage>
</organism>
<reference evidence="1" key="1">
    <citation type="submission" date="2023-07" db="EMBL/GenBank/DDBJ databases">
        <title>Black Yeasts Isolated from many extreme environments.</title>
        <authorList>
            <person name="Coleine C."/>
            <person name="Stajich J.E."/>
            <person name="Selbmann L."/>
        </authorList>
    </citation>
    <scope>NUCLEOTIDE SEQUENCE</scope>
    <source>
        <strain evidence="1">CCFEE 5714</strain>
    </source>
</reference>
<evidence type="ECO:0000313" key="1">
    <source>
        <dbReference type="EMBL" id="KAK3709091.1"/>
    </source>
</evidence>
<comment type="caution">
    <text evidence="1">The sequence shown here is derived from an EMBL/GenBank/DDBJ whole genome shotgun (WGS) entry which is preliminary data.</text>
</comment>
<dbReference type="Proteomes" id="UP001281147">
    <property type="component" value="Unassembled WGS sequence"/>
</dbReference>
<keyword evidence="2" id="KW-1185">Reference proteome</keyword>
<sequence length="601" mass="66517">MSDAATKRRREKYSRLICLGCRARRIRCVLPDTSISPSPQPQPPETACQRCAQNGLDCIVDYTTLGRPSQKRNRSDYSSGQQSHVEPSAAQRADTNFEDDVSNDVEHFLLSYPETNDGVAGTADAQRLQPTKSERLEATFGVFSLLPALVARDKHFASSIGSQPMVTTSILDVVDEQSSLLLDAHLVWHRLYYPNIPSLSVLRAHLKSLERGQAGRTSTLFLLTLLYDLALDVPSLPLSSCKKIQPAVRALLYHSGQQVLFCLSRDRYTVLALILAAQYRPLALTSSQAAAAPALKAVPYALLAKQIATELGYDTAGPRLSQALHGFDTDKKGLSALMHDCINWIQLSSVHDTISAGPFEKTMQFRPTDQSTFECIDALNTASLLGRMPTEILLPYCSIAGMMHLLVVLNEITDQWRDLGRLGQAIQSHKAYVDREAETLEHTLQVQGCSTELSNAISQLAEADRHFLHRGVVGYALFFAVMHGAFAASQRMIQPDQAMEVSDHIIGTLTAHTDGDPNRPDHRKFLEEFGSNHIDEQERVLSNFITAADSLRLEGVPYSCPTRHLVSFILFTCKDIVEGQAARLKGWGKRISYPMLAQQKC</sequence>
<protein>
    <submittedName>
        <fullName evidence="1">Uncharacterized protein</fullName>
    </submittedName>
</protein>
<name>A0ACC3N388_9PEZI</name>